<dbReference type="STRING" id="582899.Hden_2805"/>
<dbReference type="Proteomes" id="UP000002033">
    <property type="component" value="Chromosome"/>
</dbReference>
<name>D8JU53_HYPDA</name>
<gene>
    <name evidence="2" type="ordered locus">Hden_2805</name>
</gene>
<sequence length="370" mass="40400" precursor="true">MLTGYRIRLCVSSTILALIGVGSAHAGETIDLGNGASVTIGAAARASLRTTDGETDGFLESARILTSGQFNKVVGFTFNTEIESSGGIFPYLPGDPDGIRILDATARFEFNDYFNVWAGRMVLPQDRSNLDGPYYLGVWDYPIVSAFPNRFNGRDDGVTIWGQTGGGKFKYWAGAYEGCRGDSPCATGAAGGGDLLYVGRASYDFWDPEPGYYVASDYYGKKEILSVGFSTSFQDRATGTALDPGHYFGWNVDGLMQKKVFGDNVLTLEGAYYHYDTDDKATPLANGDSYFVLASFLIDHNFGPGKLQPVIRYEEFLTKNAYDISRLQTGVNYIIRGSDARVSLLYSKTDFEDPTLASVDQFVAGLQLQY</sequence>
<evidence type="ECO:0000313" key="3">
    <source>
        <dbReference type="Proteomes" id="UP000002033"/>
    </source>
</evidence>
<dbReference type="EMBL" id="CP002083">
    <property type="protein sequence ID" value="ADJ24601.1"/>
    <property type="molecule type" value="Genomic_DNA"/>
</dbReference>
<dbReference type="HOGENOM" id="CLU_045661_0_0_5"/>
<dbReference type="KEGG" id="hdn:Hden_2805"/>
<accession>D8JU53</accession>
<organism evidence="2 3">
    <name type="scientific">Hyphomicrobium denitrificans (strain ATCC 51888 / DSM 1869 / NCIMB 11706 / TK 0415)</name>
    <dbReference type="NCBI Taxonomy" id="582899"/>
    <lineage>
        <taxon>Bacteria</taxon>
        <taxon>Pseudomonadati</taxon>
        <taxon>Pseudomonadota</taxon>
        <taxon>Alphaproteobacteria</taxon>
        <taxon>Hyphomicrobiales</taxon>
        <taxon>Hyphomicrobiaceae</taxon>
        <taxon>Hyphomicrobium</taxon>
    </lineage>
</organism>
<feature type="chain" id="PRO_5003116170" evidence="1">
    <location>
        <begin position="27"/>
        <end position="370"/>
    </location>
</feature>
<evidence type="ECO:0000256" key="1">
    <source>
        <dbReference type="SAM" id="SignalP"/>
    </source>
</evidence>
<proteinExistence type="predicted"/>
<dbReference type="Gene3D" id="2.40.160.10">
    <property type="entry name" value="Porin"/>
    <property type="match status" value="1"/>
</dbReference>
<dbReference type="SUPFAM" id="SSF56935">
    <property type="entry name" value="Porins"/>
    <property type="match status" value="1"/>
</dbReference>
<protein>
    <submittedName>
        <fullName evidence="2">Phosphate-selective porin O and P</fullName>
    </submittedName>
</protein>
<reference evidence="3" key="1">
    <citation type="journal article" date="2011" name="J. Bacteriol.">
        <title>Genome sequences of eight morphologically diverse alphaproteobacteria.</title>
        <authorList>
            <consortium name="US DOE Joint Genome Institute"/>
            <person name="Brown P.J."/>
            <person name="Kysela D.T."/>
            <person name="Buechlein A."/>
            <person name="Hemmerich C."/>
            <person name="Brun Y.V."/>
        </authorList>
    </citation>
    <scope>NUCLEOTIDE SEQUENCE [LARGE SCALE GENOMIC DNA]</scope>
    <source>
        <strain evidence="3">ATCC 51888 / DSM 1869 / NCIB 11706 / TK 0415</strain>
    </source>
</reference>
<dbReference type="eggNOG" id="COG3111">
    <property type="taxonomic scope" value="Bacteria"/>
</dbReference>
<dbReference type="InterPro" id="IPR023614">
    <property type="entry name" value="Porin_dom_sf"/>
</dbReference>
<evidence type="ECO:0000313" key="2">
    <source>
        <dbReference type="EMBL" id="ADJ24601.1"/>
    </source>
</evidence>
<keyword evidence="3" id="KW-1185">Reference proteome</keyword>
<dbReference type="AlphaFoldDB" id="D8JU53"/>
<keyword evidence="1" id="KW-0732">Signal</keyword>
<feature type="signal peptide" evidence="1">
    <location>
        <begin position="1"/>
        <end position="26"/>
    </location>
</feature>